<reference evidence="2 3" key="1">
    <citation type="journal article" date="2012" name="J. Biotechnol.">
        <title>Genome sequence of the plant growth promoting strain Bacillus amyloliquefaciens subsp. plantarum B9601-Y2 and expression of mersacidin and other secondary metabolites.</title>
        <authorList>
            <person name="He P."/>
            <person name="Hao K."/>
            <person name="Blom J."/>
            <person name="Ruckert C."/>
            <person name="Vater J."/>
            <person name="Mao Z."/>
            <person name="Wu Y."/>
            <person name="Hou M."/>
            <person name="He P."/>
            <person name="He Y."/>
            <person name="Borriss R."/>
        </authorList>
    </citation>
    <scope>NUCLEOTIDE SEQUENCE [LARGE SCALE GENOMIC DNA]</scope>
    <source>
        <strain evidence="2">Y2</strain>
    </source>
</reference>
<dbReference type="NCBIfam" id="NF005085">
    <property type="entry name" value="PRK06520.1"/>
    <property type="match status" value="1"/>
</dbReference>
<dbReference type="Proteomes" id="UP000002878">
    <property type="component" value="Chromosome"/>
</dbReference>
<feature type="domain" description="Cobalamin-independent methionine synthase MetE C-terminal/archaeal" evidence="1">
    <location>
        <begin position="50"/>
        <end position="399"/>
    </location>
</feature>
<dbReference type="GO" id="GO:0032259">
    <property type="term" value="P:methylation"/>
    <property type="evidence" value="ECO:0007669"/>
    <property type="project" value="UniProtKB-KW"/>
</dbReference>
<proteinExistence type="predicted"/>
<dbReference type="Pfam" id="PF01717">
    <property type="entry name" value="Meth_synt_2"/>
    <property type="match status" value="1"/>
</dbReference>
<dbReference type="InterPro" id="IPR038071">
    <property type="entry name" value="UROD/MetE-like_sf"/>
</dbReference>
<evidence type="ECO:0000259" key="1">
    <source>
        <dbReference type="Pfam" id="PF01717"/>
    </source>
</evidence>
<sequence length="404" mass="45769">MRFADASSSLSEGRAFYISSGKKESFMSQQNTEQPLHTLLRKNPPFRADQVGSLLRPAAVKQARLQRATGEISAEQLREIENREIIRSVEKQKETGLNVVTDGEFRRAWWHFDFLENLDGVEAFTPESGIQFHNVQTKARGIKVTGDIDFSQHPMLEDYKFLHSIAGDAVPKMTIPSPNMLFFRGKLEKASYQNDYKQFQHDVSKAYKKAIQAFYDAGCRYLQLDDTAWAVFLSEAGLRQIEAFGTTPDELRKLFAASINDAIKDRPDDLKVTMHICRGNFQSTWTAEGGYDAAAETIFDGLDLDGLFLEYDDSRSGGFEPLRYVKRSDLQLVLGLITSKHGELEDKDAIKRRIEEASQYVSLDQLCLSPQCGFASTEEGNLITEEQQWAKLRHVVNIAGEVWK</sequence>
<dbReference type="GO" id="GO:0003871">
    <property type="term" value="F:5-methyltetrahydropteroyltriglutamate-homocysteine S-methyltransferase activity"/>
    <property type="evidence" value="ECO:0007669"/>
    <property type="project" value="UniProtKB-EC"/>
</dbReference>
<dbReference type="PATRIC" id="fig|1126211.3.peg.4082"/>
<dbReference type="PANTHER" id="PTHR43844">
    <property type="entry name" value="METHIONINE SYNTHASE"/>
    <property type="match status" value="1"/>
</dbReference>
<dbReference type="Gene3D" id="3.20.20.210">
    <property type="match status" value="1"/>
</dbReference>
<gene>
    <name evidence="2" type="primary">yxjG</name>
    <name evidence="2" type="ORF">MUS_4294</name>
</gene>
<dbReference type="InterPro" id="IPR002629">
    <property type="entry name" value="Met_Synth_C/arc"/>
</dbReference>
<evidence type="ECO:0000313" key="3">
    <source>
        <dbReference type="Proteomes" id="UP000002878"/>
    </source>
</evidence>
<dbReference type="PANTHER" id="PTHR43844:SF1">
    <property type="entry name" value="METHIONINE SYNTHASE"/>
    <property type="match status" value="1"/>
</dbReference>
<dbReference type="CDD" id="cd03311">
    <property type="entry name" value="CIMS_C_terminal_like"/>
    <property type="match status" value="1"/>
</dbReference>
<organism evidence="2 3">
    <name type="scientific">Bacillus amyloliquefaciens (strain Y2)</name>
    <name type="common">Bacillus amyloliquefaciens subsp. plantarum (strain B9601-Y2)</name>
    <dbReference type="NCBI Taxonomy" id="1155777"/>
    <lineage>
        <taxon>Bacteria</taxon>
        <taxon>Bacillati</taxon>
        <taxon>Bacillota</taxon>
        <taxon>Bacilli</taxon>
        <taxon>Bacillales</taxon>
        <taxon>Bacillaceae</taxon>
        <taxon>Bacillus</taxon>
        <taxon>Bacillus amyloliquefaciens group</taxon>
    </lineage>
</organism>
<dbReference type="HOGENOM" id="CLU_058877_0_0_9"/>
<dbReference type="EMBL" id="CP003332">
    <property type="protein sequence ID" value="AFJ64127.1"/>
    <property type="molecule type" value="Genomic_DNA"/>
</dbReference>
<dbReference type="AlphaFoldDB" id="I2CBV3"/>
<dbReference type="SUPFAM" id="SSF51726">
    <property type="entry name" value="UROD/MetE-like"/>
    <property type="match status" value="1"/>
</dbReference>
<evidence type="ECO:0000313" key="2">
    <source>
        <dbReference type="EMBL" id="AFJ64127.1"/>
    </source>
</evidence>
<dbReference type="EC" id="2.1.1.14" evidence="2"/>
<protein>
    <submittedName>
        <fullName evidence="2">5-methyltetrahydropteroyltriglutamate--homocysteine methyltransferase</fullName>
        <ecNumber evidence="2">2.1.1.14</ecNumber>
    </submittedName>
</protein>
<dbReference type="GO" id="GO:0009086">
    <property type="term" value="P:methionine biosynthetic process"/>
    <property type="evidence" value="ECO:0007669"/>
    <property type="project" value="InterPro"/>
</dbReference>
<dbReference type="GO" id="GO:0008270">
    <property type="term" value="F:zinc ion binding"/>
    <property type="evidence" value="ECO:0007669"/>
    <property type="project" value="InterPro"/>
</dbReference>
<accession>I2CBV3</accession>
<dbReference type="KEGG" id="bqy:MUS_4294"/>
<name>I2CBV3_BACAY</name>
<keyword evidence="2" id="KW-0489">Methyltransferase</keyword>
<keyword evidence="2" id="KW-0808">Transferase</keyword>